<protein>
    <submittedName>
        <fullName evidence="2">Amidase</fullName>
    </submittedName>
</protein>
<evidence type="ECO:0000313" key="2">
    <source>
        <dbReference type="EMBL" id="RID90527.1"/>
    </source>
</evidence>
<organism evidence="2 3">
    <name type="scientific">Gemmobacter lutimaris</name>
    <dbReference type="NCBI Taxonomy" id="2306023"/>
    <lineage>
        <taxon>Bacteria</taxon>
        <taxon>Pseudomonadati</taxon>
        <taxon>Pseudomonadota</taxon>
        <taxon>Alphaproteobacteria</taxon>
        <taxon>Rhodobacterales</taxon>
        <taxon>Paracoccaceae</taxon>
        <taxon>Gemmobacter</taxon>
    </lineage>
</organism>
<dbReference type="RefSeq" id="WP_119136025.1">
    <property type="nucleotide sequence ID" value="NZ_QXXQ01000012.1"/>
</dbReference>
<dbReference type="Pfam" id="PF01425">
    <property type="entry name" value="Amidase"/>
    <property type="match status" value="1"/>
</dbReference>
<dbReference type="InterPro" id="IPR036928">
    <property type="entry name" value="AS_sf"/>
</dbReference>
<accession>A0A398BLS2</accession>
<dbReference type="Gene3D" id="3.90.1300.10">
    <property type="entry name" value="Amidase signature (AS) domain"/>
    <property type="match status" value="1"/>
</dbReference>
<dbReference type="SUPFAM" id="SSF75304">
    <property type="entry name" value="Amidase signature (AS) enzymes"/>
    <property type="match status" value="1"/>
</dbReference>
<name>A0A398BLS2_9RHOB</name>
<dbReference type="PANTHER" id="PTHR11895">
    <property type="entry name" value="TRANSAMIDASE"/>
    <property type="match status" value="1"/>
</dbReference>
<dbReference type="EMBL" id="QXXQ01000012">
    <property type="protein sequence ID" value="RID90527.1"/>
    <property type="molecule type" value="Genomic_DNA"/>
</dbReference>
<sequence length="469" mass="50434">MALSDLSASDLSRLIAAREVKPSEVMAAHLDRMAAVNGTLNAVVSVRDPEVLMAEARAADEMAPRGWLHGLPVAVKDLVAVKGLRSTYGSPLFADFVPAADDLVAARMRSAGAIFTGKTNTPEWGHGSHSFNPVFGVTRNPYDLSRTAGGSSGGAAAALAARLVPVADGSDMMGSLRNPAAFCNVYGFRPTWGLVPADAVGDSFIATMATEGPMGRTIEDVARLLGVLAGENPEVPFGRAAEPYAERLEIDLSGMRIGWLGDWGGAYGCEPGILDLCQAGLRVLADLGAVIEPIAPPFPAEKLWQAWLTLRAFMNAGAKGVMRDDPAKWDLLKPETQWEIEQGLRVTAAEVHEASVIRSRWYARAAKLFRQYDALVMPTAQVWPFPAEWRWPQEIAGRKMDTYHRWMEVVVPVSLIGLPSLAVPCGFGPQGLPMGMQIFGPTGADAKVLAIGQQYHRATDWPGRQPPML</sequence>
<proteinExistence type="predicted"/>
<dbReference type="GO" id="GO:0003824">
    <property type="term" value="F:catalytic activity"/>
    <property type="evidence" value="ECO:0007669"/>
    <property type="project" value="InterPro"/>
</dbReference>
<comment type="caution">
    <text evidence="2">The sequence shown here is derived from an EMBL/GenBank/DDBJ whole genome shotgun (WGS) entry which is preliminary data.</text>
</comment>
<dbReference type="PANTHER" id="PTHR11895:SF76">
    <property type="entry name" value="INDOLEACETAMIDE HYDROLASE"/>
    <property type="match status" value="1"/>
</dbReference>
<dbReference type="InterPro" id="IPR000120">
    <property type="entry name" value="Amidase"/>
</dbReference>
<gene>
    <name evidence="2" type="ORF">D2N39_17310</name>
</gene>
<evidence type="ECO:0000259" key="1">
    <source>
        <dbReference type="Pfam" id="PF01425"/>
    </source>
</evidence>
<dbReference type="OrthoDB" id="9777859at2"/>
<dbReference type="NCBIfam" id="NF005686">
    <property type="entry name" value="PRK07486.1"/>
    <property type="match status" value="1"/>
</dbReference>
<feature type="domain" description="Amidase" evidence="1">
    <location>
        <begin position="24"/>
        <end position="449"/>
    </location>
</feature>
<dbReference type="AlphaFoldDB" id="A0A398BLS2"/>
<reference evidence="2 3" key="1">
    <citation type="submission" date="2018-09" db="EMBL/GenBank/DDBJ databases">
        <title>Gemmobacter lutimaris sp. nov., a marine bacterium isolated from tidal flat.</title>
        <authorList>
            <person name="Lee D.W."/>
            <person name="Yoo Y."/>
            <person name="Kim J.-J."/>
            <person name="Kim B.S."/>
        </authorList>
    </citation>
    <scope>NUCLEOTIDE SEQUENCE [LARGE SCALE GENOMIC DNA]</scope>
    <source>
        <strain evidence="2 3">YJ-T1-11</strain>
    </source>
</reference>
<dbReference type="Proteomes" id="UP000266649">
    <property type="component" value="Unassembled WGS sequence"/>
</dbReference>
<evidence type="ECO:0000313" key="3">
    <source>
        <dbReference type="Proteomes" id="UP000266649"/>
    </source>
</evidence>
<keyword evidence="3" id="KW-1185">Reference proteome</keyword>
<dbReference type="InterPro" id="IPR023631">
    <property type="entry name" value="Amidase_dom"/>
</dbReference>